<dbReference type="PANTHER" id="PTHR24100">
    <property type="entry name" value="BUTYROPHILIN"/>
    <property type="match status" value="1"/>
</dbReference>
<name>A0A3B4X0P7_SERLL</name>
<dbReference type="GeneTree" id="ENSGT00940000177558"/>
<keyword evidence="6" id="KW-1185">Reference proteome</keyword>
<evidence type="ECO:0000256" key="1">
    <source>
        <dbReference type="ARBA" id="ARBA00004370"/>
    </source>
</evidence>
<organism evidence="5 6">
    <name type="scientific">Seriola lalandi dorsalis</name>
    <dbReference type="NCBI Taxonomy" id="1841481"/>
    <lineage>
        <taxon>Eukaryota</taxon>
        <taxon>Metazoa</taxon>
        <taxon>Chordata</taxon>
        <taxon>Craniata</taxon>
        <taxon>Vertebrata</taxon>
        <taxon>Euteleostomi</taxon>
        <taxon>Actinopterygii</taxon>
        <taxon>Neopterygii</taxon>
        <taxon>Teleostei</taxon>
        <taxon>Neoteleostei</taxon>
        <taxon>Acanthomorphata</taxon>
        <taxon>Carangaria</taxon>
        <taxon>Carangiformes</taxon>
        <taxon>Carangidae</taxon>
        <taxon>Seriola</taxon>
    </lineage>
</organism>
<dbReference type="STRING" id="1841481.ENSSLDP00000011039"/>
<accession>A0A3B4X0P7</accession>
<dbReference type="InterPro" id="IPR013106">
    <property type="entry name" value="Ig_V-set"/>
</dbReference>
<reference evidence="5" key="1">
    <citation type="submission" date="2025-08" db="UniProtKB">
        <authorList>
            <consortium name="Ensembl"/>
        </authorList>
    </citation>
    <scope>IDENTIFICATION</scope>
</reference>
<evidence type="ECO:0000313" key="5">
    <source>
        <dbReference type="Ensembl" id="ENSSLDP00000011039.1"/>
    </source>
</evidence>
<dbReference type="InterPro" id="IPR036179">
    <property type="entry name" value="Ig-like_dom_sf"/>
</dbReference>
<dbReference type="InterPro" id="IPR013783">
    <property type="entry name" value="Ig-like_fold"/>
</dbReference>
<sequence length="203" mass="22779">MRNLSFTAVNILINTCFYLPGPDIIKVKEGSDVTLPCNIAGNIESKRFVWKKDGQKEVYVYDAGLSSSQGLSGQSDQFKGRVSHFPGELKNGDASIKIRNTKVADSGDYTCEFQHLPNQRFLMKLLVGECFHYTADYLQMRLSEYTSGRTLSPQRCSHIWTDSLCIKRSVSVTRRLCRRAQSTFSVHAQTSSLQTLTVTASMC</sequence>
<dbReference type="AlphaFoldDB" id="A0A3B4X0P7"/>
<dbReference type="SUPFAM" id="SSF48726">
    <property type="entry name" value="Immunoglobulin"/>
    <property type="match status" value="1"/>
</dbReference>
<reference evidence="5" key="2">
    <citation type="submission" date="2025-09" db="UniProtKB">
        <authorList>
            <consortium name="Ensembl"/>
        </authorList>
    </citation>
    <scope>IDENTIFICATION</scope>
</reference>
<evidence type="ECO:0000313" key="6">
    <source>
        <dbReference type="Proteomes" id="UP000261360"/>
    </source>
</evidence>
<dbReference type="InterPro" id="IPR050504">
    <property type="entry name" value="IgSF_BTN/MOG"/>
</dbReference>
<dbReference type="SMART" id="SM00406">
    <property type="entry name" value="IGv"/>
    <property type="match status" value="1"/>
</dbReference>
<keyword evidence="2" id="KW-0472">Membrane</keyword>
<dbReference type="Gene3D" id="2.60.40.10">
    <property type="entry name" value="Immunoglobulins"/>
    <property type="match status" value="1"/>
</dbReference>
<comment type="subcellular location">
    <subcellularLocation>
        <location evidence="1">Membrane</location>
    </subcellularLocation>
</comment>
<dbReference type="SMART" id="SM00409">
    <property type="entry name" value="IG"/>
    <property type="match status" value="1"/>
</dbReference>
<dbReference type="GO" id="GO:0005102">
    <property type="term" value="F:signaling receptor binding"/>
    <property type="evidence" value="ECO:0007669"/>
    <property type="project" value="TreeGrafter"/>
</dbReference>
<evidence type="ECO:0000256" key="2">
    <source>
        <dbReference type="ARBA" id="ARBA00023136"/>
    </source>
</evidence>
<dbReference type="PANTHER" id="PTHR24100:SF0">
    <property type="entry name" value="V-SET DOMAIN-CONTAINING T-CELL ACTIVATION INHIBITOR 1"/>
    <property type="match status" value="1"/>
</dbReference>
<dbReference type="Ensembl" id="ENSSLDT00000011440.1">
    <property type="protein sequence ID" value="ENSSLDP00000011039.1"/>
    <property type="gene ID" value="ENSSLDG00000008784.1"/>
</dbReference>
<protein>
    <recommendedName>
        <fullName evidence="4">Ig-like domain-containing protein</fullName>
    </recommendedName>
</protein>
<dbReference type="GO" id="GO:0001817">
    <property type="term" value="P:regulation of cytokine production"/>
    <property type="evidence" value="ECO:0007669"/>
    <property type="project" value="TreeGrafter"/>
</dbReference>
<dbReference type="GO" id="GO:0050852">
    <property type="term" value="P:T cell receptor signaling pathway"/>
    <property type="evidence" value="ECO:0007669"/>
    <property type="project" value="TreeGrafter"/>
</dbReference>
<evidence type="ECO:0000256" key="3">
    <source>
        <dbReference type="ARBA" id="ARBA00023319"/>
    </source>
</evidence>
<dbReference type="InterPro" id="IPR007110">
    <property type="entry name" value="Ig-like_dom"/>
</dbReference>
<dbReference type="GO" id="GO:0009897">
    <property type="term" value="C:external side of plasma membrane"/>
    <property type="evidence" value="ECO:0007669"/>
    <property type="project" value="TreeGrafter"/>
</dbReference>
<dbReference type="PROSITE" id="PS50835">
    <property type="entry name" value="IG_LIKE"/>
    <property type="match status" value="1"/>
</dbReference>
<dbReference type="Proteomes" id="UP000261360">
    <property type="component" value="Unplaced"/>
</dbReference>
<feature type="domain" description="Ig-like" evidence="4">
    <location>
        <begin position="20"/>
        <end position="123"/>
    </location>
</feature>
<keyword evidence="3" id="KW-0393">Immunoglobulin domain</keyword>
<proteinExistence type="predicted"/>
<evidence type="ECO:0000259" key="4">
    <source>
        <dbReference type="PROSITE" id="PS50835"/>
    </source>
</evidence>
<dbReference type="InterPro" id="IPR003599">
    <property type="entry name" value="Ig_sub"/>
</dbReference>
<dbReference type="Pfam" id="PF07686">
    <property type="entry name" value="V-set"/>
    <property type="match status" value="1"/>
</dbReference>